<keyword evidence="2" id="KW-0808">Transferase</keyword>
<evidence type="ECO:0000259" key="1">
    <source>
        <dbReference type="Pfam" id="PF00485"/>
    </source>
</evidence>
<dbReference type="GO" id="GO:0016301">
    <property type="term" value="F:kinase activity"/>
    <property type="evidence" value="ECO:0007669"/>
    <property type="project" value="UniProtKB-KW"/>
</dbReference>
<name>A0ABS5VT76_9BACT</name>
<accession>A0ABS5VT76</accession>
<dbReference type="RefSeq" id="WP_254154204.1">
    <property type="nucleotide sequence ID" value="NZ_JAHESD010000028.1"/>
</dbReference>
<organism evidence="2 3">
    <name type="scientific">Chryseosolibacter indicus</name>
    <dbReference type="NCBI Taxonomy" id="2782351"/>
    <lineage>
        <taxon>Bacteria</taxon>
        <taxon>Pseudomonadati</taxon>
        <taxon>Bacteroidota</taxon>
        <taxon>Cytophagia</taxon>
        <taxon>Cytophagales</taxon>
        <taxon>Chryseotaleaceae</taxon>
        <taxon>Chryseosolibacter</taxon>
    </lineage>
</organism>
<dbReference type="PANTHER" id="PTHR10285">
    <property type="entry name" value="URIDINE KINASE"/>
    <property type="match status" value="1"/>
</dbReference>
<gene>
    <name evidence="2" type="ORF">KK060_13195</name>
</gene>
<comment type="caution">
    <text evidence="2">The sequence shown here is derived from an EMBL/GenBank/DDBJ whole genome shotgun (WGS) entry which is preliminary data.</text>
</comment>
<sequence length="212" mass="24721">MQKPYTIGITGGSGSGKTYFINTLASRFQQDELCLISQDHYYKALDLQIIDENGVENFDLPTAIERERFHEDIMKLKRGEGLKIKEYTFNNPGSSPRYIEFKPAPILIIEGLFVQYFEEISSELDLKIFIEAKDYIKLSRRIRRDNDERGYDVHDVLYRYQHHVMPIYETIIKPLKHHTDLIIPNNHNFEKALDLLTLSLKGILESMKAASH</sequence>
<reference evidence="2 3" key="1">
    <citation type="submission" date="2021-05" db="EMBL/GenBank/DDBJ databases">
        <title>A Polyphasic approach of four new species of the genus Ohtaekwangia: Ohtaekwangia histidinii sp. nov., Ohtaekwangia cretensis sp. nov., Ohtaekwangia indiensis sp. nov., Ohtaekwangia reichenbachii sp. nov. from diverse environment.</title>
        <authorList>
            <person name="Octaviana S."/>
        </authorList>
    </citation>
    <scope>NUCLEOTIDE SEQUENCE [LARGE SCALE GENOMIC DNA]</scope>
    <source>
        <strain evidence="2 3">PWU20</strain>
    </source>
</reference>
<proteinExistence type="predicted"/>
<dbReference type="PRINTS" id="PR00988">
    <property type="entry name" value="URIDINKINASE"/>
</dbReference>
<keyword evidence="2" id="KW-0418">Kinase</keyword>
<dbReference type="Proteomes" id="UP000772618">
    <property type="component" value="Unassembled WGS sequence"/>
</dbReference>
<keyword evidence="3" id="KW-1185">Reference proteome</keyword>
<evidence type="ECO:0000313" key="3">
    <source>
        <dbReference type="Proteomes" id="UP000772618"/>
    </source>
</evidence>
<dbReference type="Gene3D" id="3.40.50.300">
    <property type="entry name" value="P-loop containing nucleotide triphosphate hydrolases"/>
    <property type="match status" value="1"/>
</dbReference>
<feature type="domain" description="Phosphoribulokinase/uridine kinase" evidence="1">
    <location>
        <begin position="7"/>
        <end position="185"/>
    </location>
</feature>
<dbReference type="EMBL" id="JAHESD010000028">
    <property type="protein sequence ID" value="MBT1704243.1"/>
    <property type="molecule type" value="Genomic_DNA"/>
</dbReference>
<dbReference type="InterPro" id="IPR027417">
    <property type="entry name" value="P-loop_NTPase"/>
</dbReference>
<evidence type="ECO:0000313" key="2">
    <source>
        <dbReference type="EMBL" id="MBT1704243.1"/>
    </source>
</evidence>
<dbReference type="SUPFAM" id="SSF52540">
    <property type="entry name" value="P-loop containing nucleoside triphosphate hydrolases"/>
    <property type="match status" value="1"/>
</dbReference>
<dbReference type="InterPro" id="IPR006083">
    <property type="entry name" value="PRK/URK"/>
</dbReference>
<dbReference type="Pfam" id="PF00485">
    <property type="entry name" value="PRK"/>
    <property type="match status" value="1"/>
</dbReference>
<protein>
    <submittedName>
        <fullName evidence="2">Uridine kinase</fullName>
    </submittedName>
</protein>